<protein>
    <submittedName>
        <fullName evidence="9">Alkaline phosphatase</fullName>
    </submittedName>
</protein>
<evidence type="ECO:0000256" key="7">
    <source>
        <dbReference type="RuleBase" id="RU367016"/>
    </source>
</evidence>
<evidence type="ECO:0000259" key="8">
    <source>
        <dbReference type="Pfam" id="PF09335"/>
    </source>
</evidence>
<proteinExistence type="inferred from homology"/>
<dbReference type="Proteomes" id="UP000277871">
    <property type="component" value="Unassembled WGS sequence"/>
</dbReference>
<keyword evidence="6 7" id="KW-0472">Membrane</keyword>
<dbReference type="RefSeq" id="WP_121846551.1">
    <property type="nucleotide sequence ID" value="NZ_PHOA01000096.1"/>
</dbReference>
<keyword evidence="5 7" id="KW-1133">Transmembrane helix</keyword>
<comment type="similarity">
    <text evidence="2 7">Belongs to the DedA family.</text>
</comment>
<comment type="caution">
    <text evidence="9">The sequence shown here is derived from an EMBL/GenBank/DDBJ whole genome shotgun (WGS) entry which is preliminary data.</text>
</comment>
<organism evidence="9 10">
    <name type="scientific">Kocuria tytonicola</name>
    <dbReference type="NCBI Taxonomy" id="2055946"/>
    <lineage>
        <taxon>Bacteria</taxon>
        <taxon>Bacillati</taxon>
        <taxon>Actinomycetota</taxon>
        <taxon>Actinomycetes</taxon>
        <taxon>Micrococcales</taxon>
        <taxon>Micrococcaceae</taxon>
        <taxon>Kocuria</taxon>
    </lineage>
</organism>
<keyword evidence="3 7" id="KW-1003">Cell membrane</keyword>
<feature type="domain" description="VTT" evidence="8">
    <location>
        <begin position="52"/>
        <end position="176"/>
    </location>
</feature>
<feature type="transmembrane region" description="Helical" evidence="7">
    <location>
        <begin position="72"/>
        <end position="93"/>
    </location>
</feature>
<evidence type="ECO:0000313" key="10">
    <source>
        <dbReference type="Proteomes" id="UP000277871"/>
    </source>
</evidence>
<evidence type="ECO:0000256" key="1">
    <source>
        <dbReference type="ARBA" id="ARBA00004651"/>
    </source>
</evidence>
<name>A0A3L9L969_9MICC</name>
<sequence>MTPEVIHTAGLLAPQLLPLGDPAQLLEQLGPWALAGMTLIVFIESGLLFPFLPGDSLLFTGGLLHQALHIPLWLMIVVPFIAAVAGDQVGYYLGHRFGRRFFSDDARFLKTKYLTQTEDFFRKYGGRSIVLARFVPIVRTYVPLVAGTAKHPYRAFVGWNVLGGFLWVTIMVVAGSLLGGIPFIRDNVDLIAILIVLLSLIPVGIQIITSLRNREPEDGAGR</sequence>
<dbReference type="OrthoDB" id="9813426at2"/>
<dbReference type="InterPro" id="IPR032816">
    <property type="entry name" value="VTT_dom"/>
</dbReference>
<comment type="subcellular location">
    <subcellularLocation>
        <location evidence="1 7">Cell membrane</location>
        <topology evidence="1 7">Multi-pass membrane protein</topology>
    </subcellularLocation>
</comment>
<evidence type="ECO:0000256" key="4">
    <source>
        <dbReference type="ARBA" id="ARBA00022692"/>
    </source>
</evidence>
<dbReference type="GO" id="GO:0005886">
    <property type="term" value="C:plasma membrane"/>
    <property type="evidence" value="ECO:0007669"/>
    <property type="project" value="UniProtKB-SubCell"/>
</dbReference>
<keyword evidence="4 7" id="KW-0812">Transmembrane</keyword>
<reference evidence="9 10" key="1">
    <citation type="submission" date="2018-10" db="EMBL/GenBank/DDBJ databases">
        <title>Kocuria tytonicola, new bacteria from the preen glands of American barn owls (Tyto furcata).</title>
        <authorList>
            <person name="Braun M.S."/>
            <person name="Wang E."/>
            <person name="Zimmermann S."/>
            <person name="Boutin S."/>
            <person name="Wagner H."/>
            <person name="Wink M."/>
        </authorList>
    </citation>
    <scope>NUCLEOTIDE SEQUENCE [LARGE SCALE GENOMIC DNA]</scope>
    <source>
        <strain evidence="9 10">473</strain>
    </source>
</reference>
<keyword evidence="10" id="KW-1185">Reference proteome</keyword>
<evidence type="ECO:0000256" key="5">
    <source>
        <dbReference type="ARBA" id="ARBA00022989"/>
    </source>
</evidence>
<dbReference type="EMBL" id="RDEX01000001">
    <property type="protein sequence ID" value="RLY95111.1"/>
    <property type="molecule type" value="Genomic_DNA"/>
</dbReference>
<evidence type="ECO:0000313" key="9">
    <source>
        <dbReference type="EMBL" id="RLY95111.1"/>
    </source>
</evidence>
<evidence type="ECO:0000256" key="2">
    <source>
        <dbReference type="ARBA" id="ARBA00010792"/>
    </source>
</evidence>
<gene>
    <name evidence="9" type="ORF">EAE32_01455</name>
</gene>
<evidence type="ECO:0000256" key="6">
    <source>
        <dbReference type="ARBA" id="ARBA00023136"/>
    </source>
</evidence>
<dbReference type="PANTHER" id="PTHR30353:SF0">
    <property type="entry name" value="TRANSMEMBRANE PROTEIN"/>
    <property type="match status" value="1"/>
</dbReference>
<feature type="transmembrane region" description="Helical" evidence="7">
    <location>
        <begin position="190"/>
        <end position="208"/>
    </location>
</feature>
<accession>A0A3L9L969</accession>
<dbReference type="PANTHER" id="PTHR30353">
    <property type="entry name" value="INNER MEMBRANE PROTEIN DEDA-RELATED"/>
    <property type="match status" value="1"/>
</dbReference>
<dbReference type="InterPro" id="IPR032818">
    <property type="entry name" value="DedA-like"/>
</dbReference>
<dbReference type="AlphaFoldDB" id="A0A3L9L969"/>
<dbReference type="Pfam" id="PF09335">
    <property type="entry name" value="VTT_dom"/>
    <property type="match status" value="1"/>
</dbReference>
<evidence type="ECO:0000256" key="3">
    <source>
        <dbReference type="ARBA" id="ARBA00022475"/>
    </source>
</evidence>
<feature type="transmembrane region" description="Helical" evidence="7">
    <location>
        <begin position="159"/>
        <end position="184"/>
    </location>
</feature>
<feature type="transmembrane region" description="Helical" evidence="7">
    <location>
        <begin position="32"/>
        <end position="52"/>
    </location>
</feature>